<dbReference type="EMBL" id="QGQD01000055">
    <property type="protein sequence ID" value="TLD00395.1"/>
    <property type="molecule type" value="Genomic_DNA"/>
</dbReference>
<evidence type="ECO:0000313" key="2">
    <source>
        <dbReference type="EMBL" id="TLD00395.1"/>
    </source>
</evidence>
<gene>
    <name evidence="2" type="ORF">DSM106044_02703</name>
</gene>
<protein>
    <submittedName>
        <fullName evidence="2">Putative YhgA-like transposase</fullName>
    </submittedName>
</protein>
<dbReference type="InterPro" id="IPR006842">
    <property type="entry name" value="Transposase_31"/>
</dbReference>
<dbReference type="Pfam" id="PF04754">
    <property type="entry name" value="Transposase_31"/>
    <property type="match status" value="1"/>
</dbReference>
<reference evidence="2 3" key="1">
    <citation type="journal article" date="2019" name="Anaerobe">
        <title>Detection of Robinsoniella peoriensis in multiple bone samples of a trauma patient.</title>
        <authorList>
            <person name="Schrottner P."/>
            <person name="Hartwich K."/>
            <person name="Bunk B."/>
            <person name="Schober I."/>
            <person name="Helbig S."/>
            <person name="Rudolph W.W."/>
            <person name="Gunzer F."/>
        </authorList>
    </citation>
    <scope>NUCLEOTIDE SEQUENCE [LARGE SCALE GENOMIC DNA]</scope>
    <source>
        <strain evidence="2 3">DSM 106044</strain>
    </source>
</reference>
<keyword evidence="3" id="KW-1185">Reference proteome</keyword>
<sequence length="317" mass="37096">MTQERDIAAKIFFAKPEHFADLYNGACFKGEQILNPDDLTPLDSVQECLPGSQSFSKKAVRRNRDVVKMTALGANFLILACENQEYVHYAMVIRNMLYDVMNYAEQVQQIKRKYKIAGDYGNSDEFLSGMKKQDKLLPVITLVVYFGAKPWDGCLDLHSMLDIPAEMETFRQYLPNYKIQVLDVKRIDHLEYFQTDLREVFGVIKYAEDKNMMKAHVKKHQDRYSRLMKETIEVIFIMLGEKEKMSEIIEQAQIDNKEEYDMCKAFEDMRSEGRMEGEELFARLTLNLINDNRTVELKKAVTDKDSRENLYQEYCLV</sequence>
<dbReference type="AlphaFoldDB" id="A0A4U8Q694"/>
<accession>A0A4U8Q694</accession>
<evidence type="ECO:0000259" key="1">
    <source>
        <dbReference type="Pfam" id="PF04754"/>
    </source>
</evidence>
<feature type="domain" description="Transposase (putative) YhgA-like" evidence="1">
    <location>
        <begin position="76"/>
        <end position="216"/>
    </location>
</feature>
<comment type="caution">
    <text evidence="2">The sequence shown here is derived from an EMBL/GenBank/DDBJ whole genome shotgun (WGS) entry which is preliminary data.</text>
</comment>
<proteinExistence type="predicted"/>
<dbReference type="RefSeq" id="WP_138002607.1">
    <property type="nucleotide sequence ID" value="NZ_QGQD01000055.1"/>
</dbReference>
<organism evidence="2 3">
    <name type="scientific">Robinsoniella peoriensis</name>
    <dbReference type="NCBI Taxonomy" id="180332"/>
    <lineage>
        <taxon>Bacteria</taxon>
        <taxon>Bacillati</taxon>
        <taxon>Bacillota</taxon>
        <taxon>Clostridia</taxon>
        <taxon>Lachnospirales</taxon>
        <taxon>Lachnospiraceae</taxon>
        <taxon>Robinsoniella</taxon>
    </lineage>
</organism>
<dbReference type="Proteomes" id="UP000306509">
    <property type="component" value="Unassembled WGS sequence"/>
</dbReference>
<evidence type="ECO:0000313" key="3">
    <source>
        <dbReference type="Proteomes" id="UP000306509"/>
    </source>
</evidence>
<name>A0A4U8Q694_9FIRM</name>